<evidence type="ECO:0000313" key="3">
    <source>
        <dbReference type="Proteomes" id="UP000823388"/>
    </source>
</evidence>
<feature type="compositionally biased region" description="Basic and acidic residues" evidence="1">
    <location>
        <begin position="321"/>
        <end position="335"/>
    </location>
</feature>
<feature type="region of interest" description="Disordered" evidence="1">
    <location>
        <begin position="314"/>
        <end position="347"/>
    </location>
</feature>
<proteinExistence type="predicted"/>
<evidence type="ECO:0000313" key="2">
    <source>
        <dbReference type="EMBL" id="KAG2596319.1"/>
    </source>
</evidence>
<feature type="region of interest" description="Disordered" evidence="1">
    <location>
        <begin position="487"/>
        <end position="511"/>
    </location>
</feature>
<dbReference type="PANTHER" id="PTHR34461">
    <property type="entry name" value="EXPRESSED PROTEIN"/>
    <property type="match status" value="1"/>
</dbReference>
<keyword evidence="3" id="KW-1185">Reference proteome</keyword>
<protein>
    <submittedName>
        <fullName evidence="2">Uncharacterized protein</fullName>
    </submittedName>
</protein>
<feature type="compositionally biased region" description="Basic and acidic residues" evidence="1">
    <location>
        <begin position="168"/>
        <end position="177"/>
    </location>
</feature>
<organism evidence="2 3">
    <name type="scientific">Panicum virgatum</name>
    <name type="common">Blackwell switchgrass</name>
    <dbReference type="NCBI Taxonomy" id="38727"/>
    <lineage>
        <taxon>Eukaryota</taxon>
        <taxon>Viridiplantae</taxon>
        <taxon>Streptophyta</taxon>
        <taxon>Embryophyta</taxon>
        <taxon>Tracheophyta</taxon>
        <taxon>Spermatophyta</taxon>
        <taxon>Magnoliopsida</taxon>
        <taxon>Liliopsida</taxon>
        <taxon>Poales</taxon>
        <taxon>Poaceae</taxon>
        <taxon>PACMAD clade</taxon>
        <taxon>Panicoideae</taxon>
        <taxon>Panicodae</taxon>
        <taxon>Paniceae</taxon>
        <taxon>Panicinae</taxon>
        <taxon>Panicum</taxon>
        <taxon>Panicum sect. Hiantes</taxon>
    </lineage>
</organism>
<evidence type="ECO:0000256" key="1">
    <source>
        <dbReference type="SAM" id="MobiDB-lite"/>
    </source>
</evidence>
<feature type="compositionally biased region" description="Low complexity" evidence="1">
    <location>
        <begin position="62"/>
        <end position="79"/>
    </location>
</feature>
<dbReference type="Proteomes" id="UP000823388">
    <property type="component" value="Chromosome 5K"/>
</dbReference>
<dbReference type="AlphaFoldDB" id="A0A8T0SJ48"/>
<accession>A0A8T0SJ48</accession>
<feature type="region of interest" description="Disordered" evidence="1">
    <location>
        <begin position="153"/>
        <end position="177"/>
    </location>
</feature>
<feature type="region of interest" description="Disordered" evidence="1">
    <location>
        <begin position="45"/>
        <end position="81"/>
    </location>
</feature>
<gene>
    <name evidence="2" type="ORF">PVAP13_5KG153200</name>
</gene>
<name>A0A8T0SJ48_PANVG</name>
<sequence>MPGHRTRAAARLGGVTSRRHAELLLHCGVGGVSVKDLRLRRVVPPAAGSVGSSPECTAPVKPGSAESTPPEAASAAAAAEDLDRKPVSQRSFLDLSVPVAGAYLHCRSGISASDCLGSPRGRVLPRSKLVRDPGSFGYRRLLPFLNEMAKNDNSIGKEVPSDSAAAHSKNELSRSDSRLVDEPLGATRLECEAMDSVEPVVVKTGGDTEVKDGCNNVAEEANTVPHDLASSKPWLARCTRSRFVHHPSSFSYKRMLPFLMENEISSQEGQRVKIRRVAEERLLASDENGIFTSGQQHLAFSDDSSQECSRAQVERMEEEEPPKADKNCVLDDRQSHSAVTKASPPEYNAAEEQNVLQQEALTSGQDPVTSSEGKNCVLDDKQSHSAVMKASRPEYDAAEVQNVLQQEALTSGHDPVTSSEGDLISDGDDVQASGQHQIVVSEDCPEECKRDKVKRSVQDEAVKSDGSHVLYSWEFQPAVSEISPLKTDTADMQKATQEEPSPLDGDEENSYKGDHLANEQLQPCVAKESLTAQLQDNSELAEVPQCQTKDSRCHDVGFVSPTKTMIPLLHSCCAQDPEDSVAAHDNQLLDSDIQMICRSSDPCAVDRSLSVEEMSGCIPLTESGCKAGISQPRGVHSMEKRVLSPNKYSPKKLSPKKGILKRHPRGCKGICMCLDCSTFRLHADQAFEFSRKQMQEADDIISNLLKEVANLRSLVEKPAVQQESTQAACRQASRVEEVARERCRQMFEDLNSHCRIPVSSCCTLKLLNHLVAGRHTKADAWFLSCHLNPETEGNILAVCRGKEGGAISQPQPEVTELLNVVSAC</sequence>
<dbReference type="PANTHER" id="PTHR34461:SF4">
    <property type="entry name" value="OS01G0101800 PROTEIN"/>
    <property type="match status" value="1"/>
</dbReference>
<comment type="caution">
    <text evidence="2">The sequence shown here is derived from an EMBL/GenBank/DDBJ whole genome shotgun (WGS) entry which is preliminary data.</text>
</comment>
<dbReference type="EMBL" id="CM029045">
    <property type="protein sequence ID" value="KAG2596319.1"/>
    <property type="molecule type" value="Genomic_DNA"/>
</dbReference>
<reference evidence="2 3" key="1">
    <citation type="submission" date="2020-05" db="EMBL/GenBank/DDBJ databases">
        <title>WGS assembly of Panicum virgatum.</title>
        <authorList>
            <person name="Lovell J.T."/>
            <person name="Jenkins J."/>
            <person name="Shu S."/>
            <person name="Juenger T.E."/>
            <person name="Schmutz J."/>
        </authorList>
    </citation>
    <scope>NUCLEOTIDE SEQUENCE [LARGE SCALE GENOMIC DNA]</scope>
    <source>
        <strain evidence="3">cv. AP13</strain>
    </source>
</reference>